<dbReference type="InterPro" id="IPR036291">
    <property type="entry name" value="NAD(P)-bd_dom_sf"/>
</dbReference>
<organism evidence="3 5">
    <name type="scientific">Neomoorella thermoacetica</name>
    <name type="common">Clostridium thermoaceticum</name>
    <dbReference type="NCBI Taxonomy" id="1525"/>
    <lineage>
        <taxon>Bacteria</taxon>
        <taxon>Bacillati</taxon>
        <taxon>Bacillota</taxon>
        <taxon>Clostridia</taxon>
        <taxon>Neomoorellales</taxon>
        <taxon>Neomoorellaceae</taxon>
        <taxon>Neomoorella</taxon>
    </lineage>
</organism>
<evidence type="ECO:0000256" key="1">
    <source>
        <dbReference type="ARBA" id="ARBA00007430"/>
    </source>
</evidence>
<evidence type="ECO:0000313" key="6">
    <source>
        <dbReference type="Proteomes" id="UP000322283"/>
    </source>
</evidence>
<dbReference type="Proteomes" id="UP000094598">
    <property type="component" value="Chromosome"/>
</dbReference>
<dbReference type="Proteomes" id="UP000322283">
    <property type="component" value="Unassembled WGS sequence"/>
</dbReference>
<dbReference type="InterPro" id="IPR051203">
    <property type="entry name" value="Polysaccharide_Synthase-Rel"/>
</dbReference>
<dbReference type="EC" id="4.2.1.115" evidence="3 4"/>
<dbReference type="Pfam" id="PF02719">
    <property type="entry name" value="Polysacc_synt_2"/>
    <property type="match status" value="1"/>
</dbReference>
<gene>
    <name evidence="3" type="primary">pseB</name>
    <name evidence="3" type="ORF">Maut_00944</name>
    <name evidence="4" type="ORF">MTAT_29790</name>
</gene>
<proteinExistence type="inferred from homology"/>
<dbReference type="Gene3D" id="3.40.50.720">
    <property type="entry name" value="NAD(P)-binding Rossmann-like Domain"/>
    <property type="match status" value="1"/>
</dbReference>
<protein>
    <submittedName>
        <fullName evidence="3 4">UDP-N-acetylglucosamine 4,6-dehydratase</fullName>
        <ecNumber evidence="3 4">4.2.1.115</ecNumber>
    </submittedName>
</protein>
<accession>A0AAC9MUC1</accession>
<dbReference type="GO" id="GO:0016829">
    <property type="term" value="F:lyase activity"/>
    <property type="evidence" value="ECO:0007669"/>
    <property type="project" value="UniProtKB-KW"/>
</dbReference>
<dbReference type="RefSeq" id="WP_069588780.1">
    <property type="nucleotide sequence ID" value="NZ_CP017019.1"/>
</dbReference>
<dbReference type="AlphaFoldDB" id="A0AAC9MUC1"/>
<comment type="similarity">
    <text evidence="1">Belongs to the polysaccharide synthase family.</text>
</comment>
<reference evidence="4 6" key="2">
    <citation type="submission" date="2019-05" db="EMBL/GenBank/DDBJ databases">
        <title>Genome sequence of Moorella thermoacetica ATCC 33924.</title>
        <authorList>
            <person name="Poehlein A."/>
            <person name="Bengelsdorf F.R."/>
            <person name="Duerre P."/>
            <person name="Daniel R."/>
        </authorList>
    </citation>
    <scope>NUCLEOTIDE SEQUENCE [LARGE SCALE GENOMIC DNA]</scope>
    <source>
        <strain evidence="4 6">ATCC 33924</strain>
    </source>
</reference>
<reference evidence="3 5" key="1">
    <citation type="submission" date="2016-08" db="EMBL/GenBank/DDBJ databases">
        <title>Moorella thermoacetica DSM 103132.</title>
        <authorList>
            <person name="Jendresen C.B."/>
            <person name="Redl S.M."/>
            <person name="Jensen T.O."/>
            <person name="Nielsen A.T."/>
        </authorList>
    </citation>
    <scope>NUCLEOTIDE SEQUENCE [LARGE SCALE GENOMIC DNA]</scope>
    <source>
        <strain evidence="3 5">DSM 103132</strain>
    </source>
</reference>
<evidence type="ECO:0000313" key="5">
    <source>
        <dbReference type="Proteomes" id="UP000094598"/>
    </source>
</evidence>
<evidence type="ECO:0000313" key="4">
    <source>
        <dbReference type="EMBL" id="TYL06937.1"/>
    </source>
</evidence>
<keyword evidence="6" id="KW-1185">Reference proteome</keyword>
<dbReference type="EMBL" id="VCDX01000023">
    <property type="protein sequence ID" value="TYL06937.1"/>
    <property type="molecule type" value="Genomic_DNA"/>
</dbReference>
<feature type="domain" description="Polysaccharide biosynthesis protein CapD-like" evidence="2">
    <location>
        <begin position="10"/>
        <end position="292"/>
    </location>
</feature>
<evidence type="ECO:0000313" key="3">
    <source>
        <dbReference type="EMBL" id="AOQ23402.1"/>
    </source>
</evidence>
<sequence length="364" mass="40665">MRELLTGKKILITGGTGTIGQALVREILPYNPEVIRVYSRDEEKQFWLQQELSQYGNVRFFLGDVRDRERLRRAMAGVDIVFHAAALKHVPACEYNPFEAVKTNVLGTENVIEAAMAENVERVICTSSDKAINPANTMGATKLLAERLIISASFSKGRARTIFAAVRFGNVIGSRGSVIPLFHRQIARGGPVTVTDPEMTRFMMSRQEAVKLALQACHLAQGGEVFVLKMPVVKLGDLVDVLITYLAPVYGYQPRQIGIERMGLRPGEKRFEELMTEDEAAMAWELPDMFIIPGPYTAGHYPEARPAKGRKNYRSTDYSPLTKDQIINLLQQEGLLATHLEFPGGLCDENPSYRRSRFYRAVGG</sequence>
<keyword evidence="3" id="KW-0456">Lyase</keyword>
<dbReference type="InterPro" id="IPR003869">
    <property type="entry name" value="Polysac_CapD-like"/>
</dbReference>
<dbReference type="CDD" id="cd05237">
    <property type="entry name" value="UDP_invert_4-6DH_SDR_e"/>
    <property type="match status" value="1"/>
</dbReference>
<dbReference type="EMBL" id="CP017019">
    <property type="protein sequence ID" value="AOQ23402.1"/>
    <property type="molecule type" value="Genomic_DNA"/>
</dbReference>
<dbReference type="PANTHER" id="PTHR43318">
    <property type="entry name" value="UDP-N-ACETYLGLUCOSAMINE 4,6-DEHYDRATASE"/>
    <property type="match status" value="1"/>
</dbReference>
<evidence type="ECO:0000259" key="2">
    <source>
        <dbReference type="Pfam" id="PF02719"/>
    </source>
</evidence>
<dbReference type="SUPFAM" id="SSF51735">
    <property type="entry name" value="NAD(P)-binding Rossmann-fold domains"/>
    <property type="match status" value="1"/>
</dbReference>
<name>A0AAC9MUC1_NEOTH</name>
<dbReference type="PANTHER" id="PTHR43318:SF2">
    <property type="entry name" value="UDP-N-ACETYLGLUCOSAMINE 4,6-DEHYDRATASE (INVERTING)"/>
    <property type="match status" value="1"/>
</dbReference>